<keyword evidence="3" id="KW-1185">Reference proteome</keyword>
<protein>
    <submittedName>
        <fullName evidence="2">Uncharacterized protein</fullName>
    </submittedName>
</protein>
<dbReference type="Proteomes" id="UP000183015">
    <property type="component" value="Unassembled WGS sequence"/>
</dbReference>
<keyword evidence="1" id="KW-0732">Signal</keyword>
<accession>A0A1H7PLI3</accession>
<dbReference type="PROSITE" id="PS51257">
    <property type="entry name" value="PROKAR_LIPOPROTEIN"/>
    <property type="match status" value="1"/>
</dbReference>
<dbReference type="RefSeq" id="WP_143094386.1">
    <property type="nucleotide sequence ID" value="NZ_BBPN01000013.1"/>
</dbReference>
<reference evidence="3" key="1">
    <citation type="submission" date="2016-10" db="EMBL/GenBank/DDBJ databases">
        <authorList>
            <person name="Varghese N."/>
        </authorList>
    </citation>
    <scope>NUCLEOTIDE SEQUENCE [LARGE SCALE GENOMIC DNA]</scope>
    <source>
        <strain evidence="3">DSM 45096 / BCRC 16803 / CGMCC 4.1857 / CIP 109030 / JCM 12277 / KCTC 19219 / NBRC 100920 / 33214</strain>
    </source>
</reference>
<name>A0A1H7PLI3_STRJI</name>
<dbReference type="AlphaFoldDB" id="A0A1H7PLI3"/>
<dbReference type="OrthoDB" id="3855137at2"/>
<proteinExistence type="predicted"/>
<evidence type="ECO:0000313" key="2">
    <source>
        <dbReference type="EMBL" id="SEL36622.1"/>
    </source>
</evidence>
<gene>
    <name evidence="2" type="ORF">SAMN05414137_10817</name>
</gene>
<evidence type="ECO:0000256" key="1">
    <source>
        <dbReference type="SAM" id="SignalP"/>
    </source>
</evidence>
<feature type="chain" id="PRO_5010180019" evidence="1">
    <location>
        <begin position="34"/>
        <end position="216"/>
    </location>
</feature>
<evidence type="ECO:0000313" key="3">
    <source>
        <dbReference type="Proteomes" id="UP000183015"/>
    </source>
</evidence>
<sequence>MTFPVRRTAAAAVAAVAWIGLTACNGSGHPASAASTSVSVAAAGTASSSPGPTAAGTAATATAGAAVPSAASASVAASVAVSVSASAAAPTTAGASHAAAVATPASCQNLSVPSGVKSAVVQTWANAKGIAHIQPRPGGFYYGSCGTTLYAAARFEAGPGATSRDLVQLQDEGTVLQFFRFTPSAGWAFVGSDSYPPTGDCAAFAPAALARQWHCS</sequence>
<organism evidence="2 3">
    <name type="scientific">Streptacidiphilus jiangxiensis</name>
    <dbReference type="NCBI Taxonomy" id="235985"/>
    <lineage>
        <taxon>Bacteria</taxon>
        <taxon>Bacillati</taxon>
        <taxon>Actinomycetota</taxon>
        <taxon>Actinomycetes</taxon>
        <taxon>Kitasatosporales</taxon>
        <taxon>Streptomycetaceae</taxon>
        <taxon>Streptacidiphilus</taxon>
    </lineage>
</organism>
<dbReference type="EMBL" id="FOAZ01000008">
    <property type="protein sequence ID" value="SEL36622.1"/>
    <property type="molecule type" value="Genomic_DNA"/>
</dbReference>
<feature type="signal peptide" evidence="1">
    <location>
        <begin position="1"/>
        <end position="33"/>
    </location>
</feature>
<dbReference type="STRING" id="235985.SAMN05414137_10817"/>